<comment type="caution">
    <text evidence="2">The sequence shown here is derived from an EMBL/GenBank/DDBJ whole genome shotgun (WGS) entry which is preliminary data.</text>
</comment>
<feature type="region of interest" description="Disordered" evidence="1">
    <location>
        <begin position="445"/>
        <end position="491"/>
    </location>
</feature>
<dbReference type="AlphaFoldDB" id="A0A5C5G3R4"/>
<keyword evidence="3" id="KW-1185">Reference proteome</keyword>
<feature type="compositionally biased region" description="Low complexity" evidence="1">
    <location>
        <begin position="161"/>
        <end position="186"/>
    </location>
</feature>
<feature type="compositionally biased region" description="Pro residues" evidence="1">
    <location>
        <begin position="187"/>
        <end position="197"/>
    </location>
</feature>
<feature type="compositionally biased region" description="Pro residues" evidence="1">
    <location>
        <begin position="205"/>
        <end position="220"/>
    </location>
</feature>
<feature type="region of interest" description="Disordered" evidence="1">
    <location>
        <begin position="850"/>
        <end position="869"/>
    </location>
</feature>
<accession>A0A5C5G3R4</accession>
<feature type="compositionally biased region" description="Low complexity" evidence="1">
    <location>
        <begin position="232"/>
        <end position="252"/>
    </location>
</feature>
<evidence type="ECO:0000313" key="2">
    <source>
        <dbReference type="EMBL" id="TNY23089.1"/>
    </source>
</evidence>
<sequence length="869" mass="90447">MTTLKSALRFPPAHPPPPPPPPEPQYPNLTSRFSAETLLIKSAPRPFQRLFSSNTSPASSPPLSPPSSTVKRYHRRVSSQKGGVYRHAPSASESRLVVSSPKAYDLPEMPTRASMDDVRPPRRSGSISRTRATSGTAADKLAGAAKEVLDKFTLRRHGRQGSHSSSASGESGESLASSRPRSLSSPSPAPAPATRPPAPKRRPPPRPLNPPATLVDPPPRSDSRNALTNDLASVSSGGASRAAPLPALASNRPRPKQLPLHARQYLRPTSPPSPSIPPLRPARRPAPKTAEPAKPFQALLVAPPTRAAVVRRSLDELLVRIDVGGQSTYTTSAATLLGDGADAGRLGEFVEAVYEDAKRGGASVDEEQSTQGEQAATHPYLQLPGALTDASSSSCSLAPSLAPSPYPSSPFPFADDLSTYSGCVPGDDEPTSPIDPLVNSSLAATDLFPFSPPPHPLPTQAHAQHGQLVASPTLPHGGKHRSVYPDVGSSVDLGPEGGPLLPFVVPSAAQAPSLAEEAARKALAMRLRRGPEASKRESSGEGDEVRFDSPFERGLGPYFDVVRNQLHTSTCGDSLLVPHSPAGTFSSSSSPILASSPSPLTAVERRSLDFGLPSDIEGYGSEEEHRSRSTVLGVPRGMSRRTLEGLSGLPGGGGDDEVPAVPKLELDAPGTRSRTGTPSLSMSVTTVDDDEDHGEATAAGAPTPTLGDATLTLFLDRTDSPLLGLSDGTAGRGDAAPAAPLAAGMTLYGAVLHFLRVGSLPASLVLPSASTSSSTPSTVPGLATADVEPLYLSLFALSTTPLFALLAALRMLADEAAWLGLRELEGACTTERERVGAVVRWLAQARGSGGAPTATKVKGPGARAKEGWI</sequence>
<dbReference type="Proteomes" id="UP000311382">
    <property type="component" value="Unassembled WGS sequence"/>
</dbReference>
<protein>
    <submittedName>
        <fullName evidence="2">Uncharacterized protein</fullName>
    </submittedName>
</protein>
<feature type="compositionally biased region" description="Pro residues" evidence="1">
    <location>
        <begin position="269"/>
        <end position="280"/>
    </location>
</feature>
<feature type="compositionally biased region" description="Polar residues" evidence="1">
    <location>
        <begin position="125"/>
        <end position="136"/>
    </location>
</feature>
<feature type="compositionally biased region" description="Polar residues" evidence="1">
    <location>
        <begin position="672"/>
        <end position="686"/>
    </location>
</feature>
<evidence type="ECO:0000256" key="1">
    <source>
        <dbReference type="SAM" id="MobiDB-lite"/>
    </source>
</evidence>
<proteinExistence type="predicted"/>
<reference evidence="2 3" key="1">
    <citation type="submission" date="2019-03" db="EMBL/GenBank/DDBJ databases">
        <title>Rhodosporidium diobovatum UCD-FST 08-225 genome sequencing, assembly, and annotation.</title>
        <authorList>
            <person name="Fakankun I.U."/>
            <person name="Fristensky B."/>
            <person name="Levin D.B."/>
        </authorList>
    </citation>
    <scope>NUCLEOTIDE SEQUENCE [LARGE SCALE GENOMIC DNA]</scope>
    <source>
        <strain evidence="2 3">UCD-FST 08-225</strain>
    </source>
</reference>
<feature type="region of interest" description="Disordered" evidence="1">
    <location>
        <begin position="529"/>
        <end position="549"/>
    </location>
</feature>
<dbReference type="EMBL" id="SOZI01000016">
    <property type="protein sequence ID" value="TNY23089.1"/>
    <property type="molecule type" value="Genomic_DNA"/>
</dbReference>
<dbReference type="OrthoDB" id="2530173at2759"/>
<feature type="compositionally biased region" description="Pro residues" evidence="1">
    <location>
        <begin position="12"/>
        <end position="25"/>
    </location>
</feature>
<feature type="region of interest" description="Disordered" evidence="1">
    <location>
        <begin position="1"/>
        <end position="297"/>
    </location>
</feature>
<feature type="region of interest" description="Disordered" evidence="1">
    <location>
        <begin position="666"/>
        <end position="704"/>
    </location>
</feature>
<gene>
    <name evidence="2" type="ORF">DMC30DRAFT_414553</name>
</gene>
<name>A0A5C5G3R4_9BASI</name>
<organism evidence="2 3">
    <name type="scientific">Rhodotorula diobovata</name>
    <dbReference type="NCBI Taxonomy" id="5288"/>
    <lineage>
        <taxon>Eukaryota</taxon>
        <taxon>Fungi</taxon>
        <taxon>Dikarya</taxon>
        <taxon>Basidiomycota</taxon>
        <taxon>Pucciniomycotina</taxon>
        <taxon>Microbotryomycetes</taxon>
        <taxon>Sporidiobolales</taxon>
        <taxon>Sporidiobolaceae</taxon>
        <taxon>Rhodotorula</taxon>
    </lineage>
</organism>
<evidence type="ECO:0000313" key="3">
    <source>
        <dbReference type="Proteomes" id="UP000311382"/>
    </source>
</evidence>